<dbReference type="OrthoDB" id="4827926at2"/>
<evidence type="ECO:0000313" key="4">
    <source>
        <dbReference type="Proteomes" id="UP000321720"/>
    </source>
</evidence>
<evidence type="ECO:0000256" key="1">
    <source>
        <dbReference type="SAM" id="MobiDB-lite"/>
    </source>
</evidence>
<dbReference type="AlphaFoldDB" id="A0A511J5Z3"/>
<feature type="compositionally biased region" description="Pro residues" evidence="1">
    <location>
        <begin position="1"/>
        <end position="15"/>
    </location>
</feature>
<sequence length="205" mass="21981">MTDTPGPVPPTPAPLHPTAGPDRDEVVDPEVVRADIQRDLTATAEHETSPERLHRRRASHLYGLVVSGSVLAAAPSSFGLGRIALALVLTLFVYWAAESYAHWIAARTIHRRDLTRQERRMVLSDGLPLVAACLIPAGVLVTEALLGVETERGVDIALVVNVVLLLIVGWRMSRAGGLTGWGRVGATVSTGMFGIAMIVLKHALH</sequence>
<name>A0A511J5Z3_9CELL</name>
<feature type="transmembrane region" description="Helical" evidence="2">
    <location>
        <begin position="184"/>
        <end position="204"/>
    </location>
</feature>
<keyword evidence="2" id="KW-1133">Transmembrane helix</keyword>
<feature type="transmembrane region" description="Helical" evidence="2">
    <location>
        <begin position="84"/>
        <end position="105"/>
    </location>
</feature>
<dbReference type="RefSeq" id="WP_146840998.1">
    <property type="nucleotide sequence ID" value="NZ_BJWG01000001.1"/>
</dbReference>
<evidence type="ECO:0008006" key="5">
    <source>
        <dbReference type="Google" id="ProtNLM"/>
    </source>
</evidence>
<proteinExistence type="predicted"/>
<reference evidence="3 4" key="1">
    <citation type="submission" date="2019-07" db="EMBL/GenBank/DDBJ databases">
        <title>Whole genome shotgun sequence of Cellulomonas composti NBRC 100758.</title>
        <authorList>
            <person name="Hosoyama A."/>
            <person name="Uohara A."/>
            <person name="Ohji S."/>
            <person name="Ichikawa N."/>
        </authorList>
    </citation>
    <scope>NUCLEOTIDE SEQUENCE [LARGE SCALE GENOMIC DNA]</scope>
    <source>
        <strain evidence="3 4">NBRC 100758</strain>
    </source>
</reference>
<dbReference type="EMBL" id="BJWG01000001">
    <property type="protein sequence ID" value="GEL93417.1"/>
    <property type="molecule type" value="Genomic_DNA"/>
</dbReference>
<organism evidence="3 4">
    <name type="scientific">Cellulomonas composti</name>
    <dbReference type="NCBI Taxonomy" id="266130"/>
    <lineage>
        <taxon>Bacteria</taxon>
        <taxon>Bacillati</taxon>
        <taxon>Actinomycetota</taxon>
        <taxon>Actinomycetes</taxon>
        <taxon>Micrococcales</taxon>
        <taxon>Cellulomonadaceae</taxon>
        <taxon>Cellulomonas</taxon>
    </lineage>
</organism>
<feature type="transmembrane region" description="Helical" evidence="2">
    <location>
        <begin position="154"/>
        <end position="172"/>
    </location>
</feature>
<comment type="caution">
    <text evidence="3">The sequence shown here is derived from an EMBL/GenBank/DDBJ whole genome shotgun (WGS) entry which is preliminary data.</text>
</comment>
<feature type="transmembrane region" description="Helical" evidence="2">
    <location>
        <begin position="126"/>
        <end position="148"/>
    </location>
</feature>
<accession>A0A511J5Z3</accession>
<dbReference type="Proteomes" id="UP000321720">
    <property type="component" value="Unassembled WGS sequence"/>
</dbReference>
<evidence type="ECO:0000313" key="3">
    <source>
        <dbReference type="EMBL" id="GEL93417.1"/>
    </source>
</evidence>
<keyword evidence="4" id="KW-1185">Reference proteome</keyword>
<gene>
    <name evidence="3" type="ORF">CCO02nite_00750</name>
</gene>
<keyword evidence="2" id="KW-0812">Transmembrane</keyword>
<keyword evidence="2" id="KW-0472">Membrane</keyword>
<feature type="region of interest" description="Disordered" evidence="1">
    <location>
        <begin position="1"/>
        <end position="25"/>
    </location>
</feature>
<protein>
    <recommendedName>
        <fullName evidence="5">Integral membrane protein</fullName>
    </recommendedName>
</protein>
<evidence type="ECO:0000256" key="2">
    <source>
        <dbReference type="SAM" id="Phobius"/>
    </source>
</evidence>